<dbReference type="GO" id="GO:0016740">
    <property type="term" value="F:transferase activity"/>
    <property type="evidence" value="ECO:0007669"/>
    <property type="project" value="UniProtKB-KW"/>
</dbReference>
<dbReference type="InParanoid" id="A0A0L0HT48"/>
<dbReference type="OrthoDB" id="671439at2759"/>
<dbReference type="Proteomes" id="UP000053201">
    <property type="component" value="Unassembled WGS sequence"/>
</dbReference>
<keyword evidence="3" id="KW-1185">Reference proteome</keyword>
<dbReference type="STRING" id="645134.A0A0L0HT48"/>
<dbReference type="InterPro" id="IPR051283">
    <property type="entry name" value="Sec_Metabolite_Acyltrans"/>
</dbReference>
<name>A0A0L0HT48_SPIPD</name>
<dbReference type="Pfam" id="PF02458">
    <property type="entry name" value="Transferase"/>
    <property type="match status" value="1"/>
</dbReference>
<dbReference type="RefSeq" id="XP_016612306.1">
    <property type="nucleotide sequence ID" value="XM_016748341.1"/>
</dbReference>
<proteinExistence type="predicted"/>
<dbReference type="VEuPathDB" id="FungiDB:SPPG_00003"/>
<evidence type="ECO:0000313" key="3">
    <source>
        <dbReference type="Proteomes" id="UP000053201"/>
    </source>
</evidence>
<dbReference type="PANTHER" id="PTHR31896">
    <property type="entry name" value="FAMILY REGULATORY PROTEIN, PUTATIVE (AFU_ORTHOLOGUE AFUA_3G14730)-RELATED"/>
    <property type="match status" value="1"/>
</dbReference>
<evidence type="ECO:0008006" key="4">
    <source>
        <dbReference type="Google" id="ProtNLM"/>
    </source>
</evidence>
<dbReference type="EMBL" id="KQ257450">
    <property type="protein sequence ID" value="KND04267.1"/>
    <property type="molecule type" value="Genomic_DNA"/>
</dbReference>
<keyword evidence="1" id="KW-0808">Transferase</keyword>
<protein>
    <recommendedName>
        <fullName evidence="4">Transferase</fullName>
    </recommendedName>
</protein>
<dbReference type="AlphaFoldDB" id="A0A0L0HT48"/>
<dbReference type="PANTHER" id="PTHR31896:SF64">
    <property type="entry name" value="TRICHOTHECENE 3-O-ACETYLTRANSFERASE"/>
    <property type="match status" value="1"/>
</dbReference>
<reference evidence="2 3" key="1">
    <citation type="submission" date="2009-08" db="EMBL/GenBank/DDBJ databases">
        <title>The Genome Sequence of Spizellomyces punctatus strain DAOM BR117.</title>
        <authorList>
            <consortium name="The Broad Institute Genome Sequencing Platform"/>
            <person name="Russ C."/>
            <person name="Cuomo C."/>
            <person name="Shea T."/>
            <person name="Young S.K."/>
            <person name="Zeng Q."/>
            <person name="Koehrsen M."/>
            <person name="Haas B."/>
            <person name="Borodovsky M."/>
            <person name="Guigo R."/>
            <person name="Alvarado L."/>
            <person name="Berlin A."/>
            <person name="Bochicchio J."/>
            <person name="Borenstein D."/>
            <person name="Chapman S."/>
            <person name="Chen Z."/>
            <person name="Engels R."/>
            <person name="Freedman E."/>
            <person name="Gellesch M."/>
            <person name="Goldberg J."/>
            <person name="Griggs A."/>
            <person name="Gujja S."/>
            <person name="Heiman D."/>
            <person name="Hepburn T."/>
            <person name="Howarth C."/>
            <person name="Jen D."/>
            <person name="Larson L."/>
            <person name="Lewis B."/>
            <person name="Mehta T."/>
            <person name="Park D."/>
            <person name="Pearson M."/>
            <person name="Roberts A."/>
            <person name="Saif S."/>
            <person name="Shenoy N."/>
            <person name="Sisk P."/>
            <person name="Stolte C."/>
            <person name="Sykes S."/>
            <person name="Thomson T."/>
            <person name="Walk T."/>
            <person name="White J."/>
            <person name="Yandava C."/>
            <person name="Burger G."/>
            <person name="Gray M.W."/>
            <person name="Holland P.W.H."/>
            <person name="King N."/>
            <person name="Lang F.B.F."/>
            <person name="Roger A.J."/>
            <person name="Ruiz-Trillo I."/>
            <person name="Lander E."/>
            <person name="Nusbaum C."/>
        </authorList>
    </citation>
    <scope>NUCLEOTIDE SEQUENCE [LARGE SCALE GENOMIC DNA]</scope>
    <source>
        <strain evidence="2 3">DAOM BR117</strain>
    </source>
</reference>
<organism evidence="2 3">
    <name type="scientific">Spizellomyces punctatus (strain DAOM BR117)</name>
    <dbReference type="NCBI Taxonomy" id="645134"/>
    <lineage>
        <taxon>Eukaryota</taxon>
        <taxon>Fungi</taxon>
        <taxon>Fungi incertae sedis</taxon>
        <taxon>Chytridiomycota</taxon>
        <taxon>Chytridiomycota incertae sedis</taxon>
        <taxon>Chytridiomycetes</taxon>
        <taxon>Spizellomycetales</taxon>
        <taxon>Spizellomycetaceae</taxon>
        <taxon>Spizellomyces</taxon>
    </lineage>
</organism>
<dbReference type="Gene3D" id="3.30.559.10">
    <property type="entry name" value="Chloramphenicol acetyltransferase-like domain"/>
    <property type="match status" value="2"/>
</dbReference>
<dbReference type="eggNOG" id="ENOG502QTJX">
    <property type="taxonomic scope" value="Eukaryota"/>
</dbReference>
<sequence length="459" mass="50371">MISIISEATIRPSVEIKPPGLSVNLTPLDLVVPKVYAALLLLFDDPSGRFSDHGAISSSLERALSEYPALAAELVEEKDAVPRLIFNNKGATLVYAQGSEEDFQPMVEGQFAPETIPPNLFPRGPFPKSGETVLAVQITLFPGSKVAVGFRRHHYVADLPAFLDFIYRWSELHGKTSVEVQEDLICIQQKHLVRDLANLVEIIQPAPSYVNHEYRLSTGEEDTGMTRKPEPIYGKQFILDSEALANLKEYAHLGLNDGSWVSTNDAVAALFWRAVSRARELEQNGITKLGLAVNGRERIKALAPESKGYFGNFITGLCVSHTVDNLLTQPLGTTALMLRQAIRAHSPERIRSSVDYLLSLDPATELPLLRTSHTEVFGDDVAVTQWSKYPFYEAEKLHFGTGNCPFLVSPGSTVGDGVIVIIPAAPGRQGIEVMVGLTALPMKRLVMDAELVKFTKILG</sequence>
<gene>
    <name evidence="2" type="ORF">SPPG_00003</name>
</gene>
<dbReference type="OMA" id="FFSEWAR"/>
<dbReference type="GeneID" id="27683761"/>
<accession>A0A0L0HT48</accession>
<evidence type="ECO:0000256" key="1">
    <source>
        <dbReference type="ARBA" id="ARBA00022679"/>
    </source>
</evidence>
<evidence type="ECO:0000313" key="2">
    <source>
        <dbReference type="EMBL" id="KND04267.1"/>
    </source>
</evidence>
<dbReference type="InterPro" id="IPR023213">
    <property type="entry name" value="CAT-like_dom_sf"/>
</dbReference>